<proteinExistence type="inferred from homology"/>
<dbReference type="InterPro" id="IPR020903">
    <property type="entry name" value="ENaC_CS"/>
</dbReference>
<evidence type="ECO:0000256" key="8">
    <source>
        <dbReference type="ARBA" id="ARBA00023065"/>
    </source>
</evidence>
<dbReference type="PROSITE" id="PS01206">
    <property type="entry name" value="ASC"/>
    <property type="match status" value="1"/>
</dbReference>
<evidence type="ECO:0000256" key="10">
    <source>
        <dbReference type="ARBA" id="ARBA00023201"/>
    </source>
</evidence>
<evidence type="ECO:0000256" key="12">
    <source>
        <dbReference type="RuleBase" id="RU000679"/>
    </source>
</evidence>
<protein>
    <recommendedName>
        <fullName evidence="16">Pickpocket</fullName>
    </recommendedName>
</protein>
<feature type="transmembrane region" description="Helical" evidence="13">
    <location>
        <begin position="334"/>
        <end position="354"/>
    </location>
</feature>
<keyword evidence="8 12" id="KW-0406">Ion transport</keyword>
<comment type="subcellular location">
    <subcellularLocation>
        <location evidence="1">Membrane</location>
        <topology evidence="1">Multi-pass membrane protein</topology>
    </subcellularLocation>
</comment>
<evidence type="ECO:0000256" key="1">
    <source>
        <dbReference type="ARBA" id="ARBA00004141"/>
    </source>
</evidence>
<keyword evidence="5 12" id="KW-0812">Transmembrane</keyword>
<keyword evidence="11 12" id="KW-0407">Ion channel</keyword>
<evidence type="ECO:0000256" key="9">
    <source>
        <dbReference type="ARBA" id="ARBA00023136"/>
    </source>
</evidence>
<dbReference type="Gene3D" id="1.10.287.770">
    <property type="entry name" value="YojJ-like"/>
    <property type="match status" value="1"/>
</dbReference>
<dbReference type="InterPro" id="IPR001873">
    <property type="entry name" value="ENaC"/>
</dbReference>
<keyword evidence="6 13" id="KW-1133">Transmembrane helix</keyword>
<sequence>MKSQYLNFTASYHMLLNDTDDEAMDEDSFNRLRAVAQVCDAHVLKGIPLNQTYDSACVDFLRNMSVSLDEMLMYCKWRNDMDYCNNIFTETLTEEGLCFTFNGIAADDMLRKEELHKDYAYTTENRSSVQWTLENEYPQVSKQYFRVPLQQEVIISVKPQMITTSDGLRDYAPHRRQCYFNHERRLKYFQVYTQQNCELECITNYTLRSCGCVKFSMPRDDRTEVCGASKIECYNEAEDELLSQEVKYSVDKSYDFRAKCDCLPACTSVQYDAEISQADFNWKNLFMAYKSPLDEFPGVQLSRLTIYFKEAQFITSKRSELYGVTDFLANCGGLLGLFMGVSLLSLVEILYFCLIRPCSILRSSTRSKQADGNQPVLQSTESTRHVIWTRF</sequence>
<reference evidence="14 15" key="1">
    <citation type="submission" date="2024-05" db="EMBL/GenBank/DDBJ databases">
        <title>Culex pipiens pipiens assembly and annotation.</title>
        <authorList>
            <person name="Alout H."/>
            <person name="Durand T."/>
        </authorList>
    </citation>
    <scope>NUCLEOTIDE SEQUENCE [LARGE SCALE GENOMIC DNA]</scope>
    <source>
        <strain evidence="14">HA-2024</strain>
        <tissue evidence="14">Whole body</tissue>
    </source>
</reference>
<dbReference type="GO" id="GO:0016020">
    <property type="term" value="C:membrane"/>
    <property type="evidence" value="ECO:0007669"/>
    <property type="project" value="UniProtKB-SubCell"/>
</dbReference>
<dbReference type="PANTHER" id="PTHR11690:SF288">
    <property type="entry name" value="AMILORIDE-SENSITIVE NA+ CHANNEL-RELATED"/>
    <property type="match status" value="1"/>
</dbReference>
<keyword evidence="15" id="KW-1185">Reference proteome</keyword>
<evidence type="ECO:0000313" key="14">
    <source>
        <dbReference type="EMBL" id="KAL1402838.1"/>
    </source>
</evidence>
<keyword evidence="9 13" id="KW-0472">Membrane</keyword>
<evidence type="ECO:0000256" key="11">
    <source>
        <dbReference type="ARBA" id="ARBA00023303"/>
    </source>
</evidence>
<name>A0ABD1DTN2_CULPP</name>
<evidence type="ECO:0000256" key="13">
    <source>
        <dbReference type="SAM" id="Phobius"/>
    </source>
</evidence>
<dbReference type="Pfam" id="PF00858">
    <property type="entry name" value="ASC"/>
    <property type="match status" value="1"/>
</dbReference>
<dbReference type="PRINTS" id="PR01078">
    <property type="entry name" value="AMINACHANNEL"/>
</dbReference>
<comment type="caution">
    <text evidence="14">The sequence shown here is derived from an EMBL/GenBank/DDBJ whole genome shotgun (WGS) entry which is preliminary data.</text>
</comment>
<evidence type="ECO:0000256" key="7">
    <source>
        <dbReference type="ARBA" id="ARBA00023053"/>
    </source>
</evidence>
<keyword evidence="7" id="KW-0915">Sodium</keyword>
<keyword evidence="4 12" id="KW-0894">Sodium channel</keyword>
<dbReference type="FunFam" id="1.10.287.770:FF:000008">
    <property type="entry name" value="pickpocket protein 28"/>
    <property type="match status" value="1"/>
</dbReference>
<dbReference type="AlphaFoldDB" id="A0ABD1DTN2"/>
<evidence type="ECO:0000256" key="2">
    <source>
        <dbReference type="ARBA" id="ARBA00007193"/>
    </source>
</evidence>
<evidence type="ECO:0008006" key="16">
    <source>
        <dbReference type="Google" id="ProtNLM"/>
    </source>
</evidence>
<keyword evidence="3 12" id="KW-0813">Transport</keyword>
<dbReference type="Gene3D" id="2.60.470.10">
    <property type="entry name" value="Acid-sensing ion channels like domains"/>
    <property type="match status" value="1"/>
</dbReference>
<evidence type="ECO:0000256" key="5">
    <source>
        <dbReference type="ARBA" id="ARBA00022692"/>
    </source>
</evidence>
<keyword evidence="10 12" id="KW-0739">Sodium transport</keyword>
<dbReference type="GO" id="GO:0005272">
    <property type="term" value="F:sodium channel activity"/>
    <property type="evidence" value="ECO:0007669"/>
    <property type="project" value="UniProtKB-KW"/>
</dbReference>
<evidence type="ECO:0000313" key="15">
    <source>
        <dbReference type="Proteomes" id="UP001562425"/>
    </source>
</evidence>
<evidence type="ECO:0000256" key="3">
    <source>
        <dbReference type="ARBA" id="ARBA00022448"/>
    </source>
</evidence>
<organism evidence="14 15">
    <name type="scientific">Culex pipiens pipiens</name>
    <name type="common">Northern house mosquito</name>
    <dbReference type="NCBI Taxonomy" id="38569"/>
    <lineage>
        <taxon>Eukaryota</taxon>
        <taxon>Metazoa</taxon>
        <taxon>Ecdysozoa</taxon>
        <taxon>Arthropoda</taxon>
        <taxon>Hexapoda</taxon>
        <taxon>Insecta</taxon>
        <taxon>Pterygota</taxon>
        <taxon>Neoptera</taxon>
        <taxon>Endopterygota</taxon>
        <taxon>Diptera</taxon>
        <taxon>Nematocera</taxon>
        <taxon>Culicoidea</taxon>
        <taxon>Culicidae</taxon>
        <taxon>Culicinae</taxon>
        <taxon>Culicini</taxon>
        <taxon>Culex</taxon>
        <taxon>Culex</taxon>
    </lineage>
</organism>
<dbReference type="Proteomes" id="UP001562425">
    <property type="component" value="Unassembled WGS sequence"/>
</dbReference>
<evidence type="ECO:0000256" key="6">
    <source>
        <dbReference type="ARBA" id="ARBA00022989"/>
    </source>
</evidence>
<evidence type="ECO:0000256" key="4">
    <source>
        <dbReference type="ARBA" id="ARBA00022461"/>
    </source>
</evidence>
<dbReference type="PANTHER" id="PTHR11690">
    <property type="entry name" value="AMILORIDE-SENSITIVE SODIUM CHANNEL-RELATED"/>
    <property type="match status" value="1"/>
</dbReference>
<comment type="similarity">
    <text evidence="2 12">Belongs to the amiloride-sensitive sodium channel (TC 1.A.6) family.</text>
</comment>
<accession>A0ABD1DTN2</accession>
<gene>
    <name evidence="14" type="ORF">pipiens_005902</name>
</gene>
<dbReference type="EMBL" id="JBEHCU010002439">
    <property type="protein sequence ID" value="KAL1402838.1"/>
    <property type="molecule type" value="Genomic_DNA"/>
</dbReference>